<accession>A0AAW6CXE9</accession>
<feature type="transmembrane region" description="Helical" evidence="9">
    <location>
        <begin position="393"/>
        <end position="414"/>
    </location>
</feature>
<protein>
    <recommendedName>
        <fullName evidence="8">Permease IIC component</fullName>
    </recommendedName>
</protein>
<dbReference type="PROSITE" id="PS51105">
    <property type="entry name" value="PTS_EIIC_TYPE_3"/>
    <property type="match status" value="1"/>
</dbReference>
<reference evidence="11" key="1">
    <citation type="submission" date="2023-01" db="EMBL/GenBank/DDBJ databases">
        <title>Human gut microbiome strain richness.</title>
        <authorList>
            <person name="Chen-Liaw A."/>
        </authorList>
    </citation>
    <scope>NUCLEOTIDE SEQUENCE</scope>
    <source>
        <strain evidence="11">D8_m1001271B151109d0_201107</strain>
    </source>
</reference>
<dbReference type="Proteomes" id="UP001212981">
    <property type="component" value="Unassembled WGS sequence"/>
</dbReference>
<dbReference type="RefSeq" id="WP_272003477.1">
    <property type="nucleotide sequence ID" value="NZ_JAQLXO010000021.1"/>
</dbReference>
<dbReference type="NCBIfam" id="TIGR00410">
    <property type="entry name" value="lacE"/>
    <property type="match status" value="1"/>
</dbReference>
<dbReference type="PANTHER" id="PTHR33989">
    <property type="match status" value="1"/>
</dbReference>
<proteinExistence type="predicted"/>
<evidence type="ECO:0000256" key="2">
    <source>
        <dbReference type="ARBA" id="ARBA00022448"/>
    </source>
</evidence>
<dbReference type="EMBL" id="JAQLXO010000021">
    <property type="protein sequence ID" value="MDB7983097.1"/>
    <property type="molecule type" value="Genomic_DNA"/>
</dbReference>
<evidence type="ECO:0000256" key="8">
    <source>
        <dbReference type="PIRNR" id="PIRNR006351"/>
    </source>
</evidence>
<evidence type="ECO:0000256" key="9">
    <source>
        <dbReference type="SAM" id="Phobius"/>
    </source>
</evidence>
<comment type="function">
    <text evidence="8">The phosphoenolpyruvate-dependent sugar phosphotransferase system (PTS), a major carbohydrate active -transport system, catalyzes the phosphorylation of incoming sugar substrates concomitant with their translocation across the cell membrane.</text>
</comment>
<evidence type="ECO:0000256" key="5">
    <source>
        <dbReference type="ARBA" id="ARBA00022692"/>
    </source>
</evidence>
<dbReference type="Pfam" id="PF02378">
    <property type="entry name" value="PTS_EIIC"/>
    <property type="match status" value="1"/>
</dbReference>
<evidence type="ECO:0000256" key="4">
    <source>
        <dbReference type="ARBA" id="ARBA00022597"/>
    </source>
</evidence>
<sequence length="437" mass="47846">MWNLLFHFSAIQNALQKWLFPIAQKLEQQRHLQSVKDGVVAIIPIIIIGSFCMIPVGLGNLFGGGFGAWVNDHILIFNFPTYFTTNIMSLFSAFFIAESLAKRYEMKSPSMLGIMAMLCQVVLCVKVDAENSMIFDITSLGSEGLFVSIIFGLLVVEITRMFVKHNWTIRMPDSVPPMVSESFMSLIPFAVNVILAVAVALLCQTYAGTTFPKIIISLLAPAISSMDSVWAVAIIIFLTQLLWVFGLHGAAITQSVWAPFAITYAAENAAAVAAGATPEHIFTYGFYFGFLQVSGSGMTLLLVIMMCRSKAKSLSSIGKVGIVPSIFGINEPIIFGLPMIMNPYMLVPFVLGPVICAVISYEAMATGLVSLPLGEAPGFLPPGFQAFLLTMDWKAAVLAIFNVVLMGVFYYPFFKAMEADEVRKEREIEAQKEAQNA</sequence>
<feature type="transmembrane region" description="Helical" evidence="9">
    <location>
        <begin position="286"/>
        <end position="307"/>
    </location>
</feature>
<keyword evidence="5 9" id="KW-0812">Transmembrane</keyword>
<name>A0AAW6CXE9_9FIRM</name>
<feature type="transmembrane region" description="Helical" evidence="9">
    <location>
        <begin position="40"/>
        <end position="62"/>
    </location>
</feature>
<evidence type="ECO:0000259" key="10">
    <source>
        <dbReference type="PROSITE" id="PS51105"/>
    </source>
</evidence>
<keyword evidence="7 8" id="KW-0472">Membrane</keyword>
<dbReference type="InterPro" id="IPR051088">
    <property type="entry name" value="PTS_Sugar-EIIC/EIIB"/>
</dbReference>
<comment type="caution">
    <text evidence="11">The sequence shown here is derived from an EMBL/GenBank/DDBJ whole genome shotgun (WGS) entry which is preliminary data.</text>
</comment>
<comment type="subcellular location">
    <subcellularLocation>
        <location evidence="1">Cell membrane</location>
        <topology evidence="1">Multi-pass membrane protein</topology>
    </subcellularLocation>
</comment>
<keyword evidence="2 8" id="KW-0813">Transport</keyword>
<dbReference type="PIRSF" id="PIRSF006351">
    <property type="entry name" value="PTS_EIIC-Cellobiose"/>
    <property type="match status" value="1"/>
</dbReference>
<keyword evidence="3 8" id="KW-1003">Cell membrane</keyword>
<dbReference type="GO" id="GO:0008982">
    <property type="term" value="F:protein-N(PI)-phosphohistidine-sugar phosphotransferase activity"/>
    <property type="evidence" value="ECO:0007669"/>
    <property type="project" value="UniProtKB-UniRule"/>
</dbReference>
<evidence type="ECO:0000256" key="6">
    <source>
        <dbReference type="ARBA" id="ARBA00022989"/>
    </source>
</evidence>
<feature type="transmembrane region" description="Helical" evidence="9">
    <location>
        <begin position="183"/>
        <end position="203"/>
    </location>
</feature>
<feature type="transmembrane region" description="Helical" evidence="9">
    <location>
        <begin position="145"/>
        <end position="163"/>
    </location>
</feature>
<evidence type="ECO:0000256" key="3">
    <source>
        <dbReference type="ARBA" id="ARBA00022475"/>
    </source>
</evidence>
<dbReference type="InterPro" id="IPR003352">
    <property type="entry name" value="PTS_EIIC"/>
</dbReference>
<dbReference type="GO" id="GO:0009401">
    <property type="term" value="P:phosphoenolpyruvate-dependent sugar phosphotransferase system"/>
    <property type="evidence" value="ECO:0007669"/>
    <property type="project" value="InterPro"/>
</dbReference>
<evidence type="ECO:0000256" key="1">
    <source>
        <dbReference type="ARBA" id="ARBA00004651"/>
    </source>
</evidence>
<feature type="domain" description="PTS EIIC type-3" evidence="10">
    <location>
        <begin position="15"/>
        <end position="413"/>
    </location>
</feature>
<dbReference type="PANTHER" id="PTHR33989:SF4">
    <property type="entry name" value="PTS SYSTEM N,N'-DIACETYLCHITOBIOSE-SPECIFIC EIIC COMPONENT"/>
    <property type="match status" value="1"/>
</dbReference>
<evidence type="ECO:0000256" key="7">
    <source>
        <dbReference type="ARBA" id="ARBA00023136"/>
    </source>
</evidence>
<feature type="transmembrane region" description="Helical" evidence="9">
    <location>
        <begin position="74"/>
        <end position="96"/>
    </location>
</feature>
<dbReference type="InterPro" id="IPR004501">
    <property type="entry name" value="PTS_EIIC_3"/>
</dbReference>
<dbReference type="GO" id="GO:0005886">
    <property type="term" value="C:plasma membrane"/>
    <property type="evidence" value="ECO:0007669"/>
    <property type="project" value="UniProtKB-SubCell"/>
</dbReference>
<gene>
    <name evidence="11" type="ORF">PND82_09745</name>
</gene>
<dbReference type="GO" id="GO:1902815">
    <property type="term" value="P:N,N'-diacetylchitobiose import"/>
    <property type="evidence" value="ECO:0007669"/>
    <property type="project" value="TreeGrafter"/>
</dbReference>
<keyword evidence="6 9" id="KW-1133">Transmembrane helix</keyword>
<keyword evidence="4 8" id="KW-0762">Sugar transport</keyword>
<feature type="transmembrane region" description="Helical" evidence="9">
    <location>
        <begin position="346"/>
        <end position="373"/>
    </location>
</feature>
<evidence type="ECO:0000313" key="12">
    <source>
        <dbReference type="Proteomes" id="UP001212981"/>
    </source>
</evidence>
<dbReference type="InterPro" id="IPR004796">
    <property type="entry name" value="PTS_IIC_cello"/>
</dbReference>
<evidence type="ECO:0000313" key="11">
    <source>
        <dbReference type="EMBL" id="MDB7983097.1"/>
    </source>
</evidence>
<dbReference type="AlphaFoldDB" id="A0AAW6CXE9"/>
<organism evidence="11 12">
    <name type="scientific">Faecalicoccus pleomorphus</name>
    <dbReference type="NCBI Taxonomy" id="1323"/>
    <lineage>
        <taxon>Bacteria</taxon>
        <taxon>Bacillati</taxon>
        <taxon>Bacillota</taxon>
        <taxon>Erysipelotrichia</taxon>
        <taxon>Erysipelotrichales</taxon>
        <taxon>Erysipelotrichaceae</taxon>
        <taxon>Faecalicoccus</taxon>
    </lineage>
</organism>